<evidence type="ECO:0000313" key="3">
    <source>
        <dbReference type="Proteomes" id="UP000319383"/>
    </source>
</evidence>
<dbReference type="AlphaFoldDB" id="A0A517ZL39"/>
<gene>
    <name evidence="2" type="ORF">Mal52_16070</name>
</gene>
<evidence type="ECO:0000313" key="2">
    <source>
        <dbReference type="EMBL" id="QDU43135.1"/>
    </source>
</evidence>
<name>A0A517ZL39_9PLAN</name>
<dbReference type="EMBL" id="CP036276">
    <property type="protein sequence ID" value="QDU43135.1"/>
    <property type="molecule type" value="Genomic_DNA"/>
</dbReference>
<accession>A0A517ZL39</accession>
<proteinExistence type="predicted"/>
<reference evidence="2 3" key="1">
    <citation type="submission" date="2019-02" db="EMBL/GenBank/DDBJ databases">
        <title>Deep-cultivation of Planctomycetes and their phenomic and genomic characterization uncovers novel biology.</title>
        <authorList>
            <person name="Wiegand S."/>
            <person name="Jogler M."/>
            <person name="Boedeker C."/>
            <person name="Pinto D."/>
            <person name="Vollmers J."/>
            <person name="Rivas-Marin E."/>
            <person name="Kohn T."/>
            <person name="Peeters S.H."/>
            <person name="Heuer A."/>
            <person name="Rast P."/>
            <person name="Oberbeckmann S."/>
            <person name="Bunk B."/>
            <person name="Jeske O."/>
            <person name="Meyerdierks A."/>
            <person name="Storesund J.E."/>
            <person name="Kallscheuer N."/>
            <person name="Luecker S."/>
            <person name="Lage O.M."/>
            <person name="Pohl T."/>
            <person name="Merkel B.J."/>
            <person name="Hornburger P."/>
            <person name="Mueller R.-W."/>
            <person name="Bruemmer F."/>
            <person name="Labrenz M."/>
            <person name="Spormann A.M."/>
            <person name="Op den Camp H."/>
            <person name="Overmann J."/>
            <person name="Amann R."/>
            <person name="Jetten M.S.M."/>
            <person name="Mascher T."/>
            <person name="Medema M.H."/>
            <person name="Devos D.P."/>
            <person name="Kaster A.-K."/>
            <person name="Ovreas L."/>
            <person name="Rohde M."/>
            <person name="Galperin M.Y."/>
            <person name="Jogler C."/>
        </authorList>
    </citation>
    <scope>NUCLEOTIDE SEQUENCE [LARGE SCALE GENOMIC DNA]</scope>
    <source>
        <strain evidence="2 3">Mal52</strain>
    </source>
</reference>
<dbReference type="RefSeq" id="WP_145375215.1">
    <property type="nucleotide sequence ID" value="NZ_CP036276.1"/>
</dbReference>
<keyword evidence="3" id="KW-1185">Reference proteome</keyword>
<dbReference type="KEGG" id="sdyn:Mal52_16070"/>
<sequence length="113" mass="13179">MTSQHPLLPEWQQRIDELNEQIAAQTRSKWLWEIRAKILKYFVSRYGKQPPRKIAASRMLSTAARRPAYIAARATTLRSGHLKPRETIRMLLDRIHQTAHPPRSNNPQNKSNS</sequence>
<evidence type="ECO:0000256" key="1">
    <source>
        <dbReference type="SAM" id="MobiDB-lite"/>
    </source>
</evidence>
<organism evidence="2 3">
    <name type="scientific">Symmachiella dynata</name>
    <dbReference type="NCBI Taxonomy" id="2527995"/>
    <lineage>
        <taxon>Bacteria</taxon>
        <taxon>Pseudomonadati</taxon>
        <taxon>Planctomycetota</taxon>
        <taxon>Planctomycetia</taxon>
        <taxon>Planctomycetales</taxon>
        <taxon>Planctomycetaceae</taxon>
        <taxon>Symmachiella</taxon>
    </lineage>
</organism>
<dbReference type="Proteomes" id="UP000319383">
    <property type="component" value="Chromosome"/>
</dbReference>
<feature type="region of interest" description="Disordered" evidence="1">
    <location>
        <begin position="94"/>
        <end position="113"/>
    </location>
</feature>
<protein>
    <submittedName>
        <fullName evidence="2">Uncharacterized protein</fullName>
    </submittedName>
</protein>
<feature type="compositionally biased region" description="Polar residues" evidence="1">
    <location>
        <begin position="103"/>
        <end position="113"/>
    </location>
</feature>